<protein>
    <submittedName>
        <fullName evidence="1">Uncharacterized protein</fullName>
    </submittedName>
</protein>
<keyword evidence="2" id="KW-1185">Reference proteome</keyword>
<organism evidence="1 2">
    <name type="scientific">Iningainema tapete BLCC-T55</name>
    <dbReference type="NCBI Taxonomy" id="2748662"/>
    <lineage>
        <taxon>Bacteria</taxon>
        <taxon>Bacillati</taxon>
        <taxon>Cyanobacteriota</taxon>
        <taxon>Cyanophyceae</taxon>
        <taxon>Nostocales</taxon>
        <taxon>Scytonemataceae</taxon>
        <taxon>Iningainema tapete</taxon>
    </lineage>
</organism>
<dbReference type="EMBL" id="JACXAE010000098">
    <property type="protein sequence ID" value="MBD2776699.1"/>
    <property type="molecule type" value="Genomic_DNA"/>
</dbReference>
<evidence type="ECO:0000313" key="1">
    <source>
        <dbReference type="EMBL" id="MBD2776699.1"/>
    </source>
</evidence>
<accession>A0A8J7C8A0</accession>
<gene>
    <name evidence="1" type="ORF">ICL16_32775</name>
</gene>
<proteinExistence type="predicted"/>
<comment type="caution">
    <text evidence="1">The sequence shown here is derived from an EMBL/GenBank/DDBJ whole genome shotgun (WGS) entry which is preliminary data.</text>
</comment>
<dbReference type="AlphaFoldDB" id="A0A8J7C8A0"/>
<reference evidence="1" key="1">
    <citation type="submission" date="2020-09" db="EMBL/GenBank/DDBJ databases">
        <title>Iningainema tapete sp. nov. (Scytonemataceae, Cyanobacteria) from greenhouses in central Florida (USA) produces two types of nodularin with biosynthetic potential for microcystin-LR and anabaenopeptins.</title>
        <authorList>
            <person name="Berthold D.E."/>
            <person name="Lefler F.W."/>
            <person name="Huang I.-S."/>
            <person name="Abdulla H."/>
            <person name="Zimba P.V."/>
            <person name="Laughinghouse H.D. IV."/>
        </authorList>
    </citation>
    <scope>NUCLEOTIDE SEQUENCE</scope>
    <source>
        <strain evidence="1">BLCCT55</strain>
    </source>
</reference>
<name>A0A8J7C8A0_9CYAN</name>
<dbReference type="RefSeq" id="WP_190835757.1">
    <property type="nucleotide sequence ID" value="NZ_CAWPPI010000098.1"/>
</dbReference>
<evidence type="ECO:0000313" key="2">
    <source>
        <dbReference type="Proteomes" id="UP000629098"/>
    </source>
</evidence>
<sequence>MTQVLLQHIINQLEALEPEELQQLNQAIQKHLAVKETVQKTKFHQALLTSGLVKQLKEPTKNPQTERQLIQIKGKPVSETIIEERR</sequence>
<dbReference type="Proteomes" id="UP000629098">
    <property type="component" value="Unassembled WGS sequence"/>
</dbReference>